<reference evidence="3" key="1">
    <citation type="submission" date="2017-01" db="EMBL/GenBank/DDBJ databases">
        <authorList>
            <person name="Wang Y."/>
            <person name="White M."/>
            <person name="Kvist S."/>
            <person name="Moncalvo J.-M."/>
        </authorList>
    </citation>
    <scope>NUCLEOTIDE SEQUENCE [LARGE SCALE GENOMIC DNA]</scope>
    <source>
        <strain evidence="3">COL-18-3</strain>
    </source>
</reference>
<gene>
    <name evidence="2" type="ORF">AX774_g1519</name>
</gene>
<organism evidence="2 3">
    <name type="scientific">Zancudomyces culisetae</name>
    <name type="common">Gut fungus</name>
    <name type="synonym">Smittium culisetae</name>
    <dbReference type="NCBI Taxonomy" id="1213189"/>
    <lineage>
        <taxon>Eukaryota</taxon>
        <taxon>Fungi</taxon>
        <taxon>Fungi incertae sedis</taxon>
        <taxon>Zoopagomycota</taxon>
        <taxon>Kickxellomycotina</taxon>
        <taxon>Harpellomycetes</taxon>
        <taxon>Harpellales</taxon>
        <taxon>Legeriomycetaceae</taxon>
        <taxon>Zancudomyces</taxon>
    </lineage>
</organism>
<feature type="region of interest" description="Disordered" evidence="1">
    <location>
        <begin position="1"/>
        <end position="23"/>
    </location>
</feature>
<evidence type="ECO:0000313" key="2">
    <source>
        <dbReference type="EMBL" id="OMH84945.1"/>
    </source>
</evidence>
<dbReference type="EMBL" id="LSSK01000128">
    <property type="protein sequence ID" value="OMH84945.1"/>
    <property type="molecule type" value="Genomic_DNA"/>
</dbReference>
<evidence type="ECO:0000313" key="3">
    <source>
        <dbReference type="Proteomes" id="UP000188320"/>
    </source>
</evidence>
<feature type="compositionally biased region" description="Polar residues" evidence="1">
    <location>
        <begin position="61"/>
        <end position="70"/>
    </location>
</feature>
<keyword evidence="3" id="KW-1185">Reference proteome</keyword>
<evidence type="ECO:0000256" key="1">
    <source>
        <dbReference type="SAM" id="MobiDB-lite"/>
    </source>
</evidence>
<dbReference type="AlphaFoldDB" id="A0A1R1PVE9"/>
<proteinExistence type="predicted"/>
<dbReference type="Proteomes" id="UP000188320">
    <property type="component" value="Unassembled WGS sequence"/>
</dbReference>
<protein>
    <submittedName>
        <fullName evidence="2">Uncharacterized protein</fullName>
    </submittedName>
</protein>
<name>A0A1R1PVE9_ZANCU</name>
<comment type="caution">
    <text evidence="2">The sequence shown here is derived from an EMBL/GenBank/DDBJ whole genome shotgun (WGS) entry which is preliminary data.</text>
</comment>
<sequence>MRHREGGSKSWEVEGTGNLGEHGFLDEWKADLMGDEKDRARAAGYNVGTNGVEEKAGGRSGSNCGNRKQR</sequence>
<feature type="region of interest" description="Disordered" evidence="1">
    <location>
        <begin position="44"/>
        <end position="70"/>
    </location>
</feature>
<accession>A0A1R1PVE9</accession>